<dbReference type="EMBL" id="RJVU01036043">
    <property type="protein sequence ID" value="ROL47101.1"/>
    <property type="molecule type" value="Genomic_DNA"/>
</dbReference>
<evidence type="ECO:0000313" key="2">
    <source>
        <dbReference type="EMBL" id="ROL47101.1"/>
    </source>
</evidence>
<feature type="region of interest" description="Disordered" evidence="1">
    <location>
        <begin position="1"/>
        <end position="149"/>
    </location>
</feature>
<proteinExistence type="predicted"/>
<feature type="compositionally biased region" description="Low complexity" evidence="1">
    <location>
        <begin position="81"/>
        <end position="94"/>
    </location>
</feature>
<keyword evidence="3" id="KW-1185">Reference proteome</keyword>
<accession>A0A3N0YMI5</accession>
<dbReference type="Proteomes" id="UP000281406">
    <property type="component" value="Unassembled WGS sequence"/>
</dbReference>
<reference evidence="2 3" key="1">
    <citation type="submission" date="2018-10" db="EMBL/GenBank/DDBJ databases">
        <title>Genome assembly for a Yunnan-Guizhou Plateau 3E fish, Anabarilius grahami (Regan), and its evolutionary and genetic applications.</title>
        <authorList>
            <person name="Jiang W."/>
        </authorList>
    </citation>
    <scope>NUCLEOTIDE SEQUENCE [LARGE SCALE GENOMIC DNA]</scope>
    <source>
        <strain evidence="2">AG-KIZ</strain>
        <tissue evidence="2">Muscle</tissue>
    </source>
</reference>
<gene>
    <name evidence="2" type="ORF">DPX16_18899</name>
</gene>
<feature type="compositionally biased region" description="Basic and acidic residues" evidence="1">
    <location>
        <begin position="1"/>
        <end position="20"/>
    </location>
</feature>
<evidence type="ECO:0000256" key="1">
    <source>
        <dbReference type="SAM" id="MobiDB-lite"/>
    </source>
</evidence>
<evidence type="ECO:0000313" key="3">
    <source>
        <dbReference type="Proteomes" id="UP000281406"/>
    </source>
</evidence>
<organism evidence="2 3">
    <name type="scientific">Anabarilius grahami</name>
    <name type="common">Kanglang fish</name>
    <name type="synonym">Barilius grahami</name>
    <dbReference type="NCBI Taxonomy" id="495550"/>
    <lineage>
        <taxon>Eukaryota</taxon>
        <taxon>Metazoa</taxon>
        <taxon>Chordata</taxon>
        <taxon>Craniata</taxon>
        <taxon>Vertebrata</taxon>
        <taxon>Euteleostomi</taxon>
        <taxon>Actinopterygii</taxon>
        <taxon>Neopterygii</taxon>
        <taxon>Teleostei</taxon>
        <taxon>Ostariophysi</taxon>
        <taxon>Cypriniformes</taxon>
        <taxon>Xenocyprididae</taxon>
        <taxon>Xenocypridinae</taxon>
        <taxon>Xenocypridinae incertae sedis</taxon>
        <taxon>Anabarilius</taxon>
    </lineage>
</organism>
<comment type="caution">
    <text evidence="2">The sequence shown here is derived from an EMBL/GenBank/DDBJ whole genome shotgun (WGS) entry which is preliminary data.</text>
</comment>
<feature type="compositionally biased region" description="Polar residues" evidence="1">
    <location>
        <begin position="21"/>
        <end position="33"/>
    </location>
</feature>
<protein>
    <submittedName>
        <fullName evidence="2">Uncharacterized protein</fullName>
    </submittedName>
</protein>
<name>A0A3N0YMI5_ANAGA</name>
<dbReference type="AlphaFoldDB" id="A0A3N0YMI5"/>
<sequence>MQEERRAACAEKLKRLDEKQQQQQTMKPSSPSDAQANSPSPSLSASASSPNISQPPSPCVDIEEPPLSPAQGSSATLGKPGWAEESGSSWSSQANAGPYQDRPLNQSPISGPILAPPEAQWCPGTAAGGGDAWWADPSSLRHPAPPATG</sequence>
<feature type="compositionally biased region" description="Low complexity" evidence="1">
    <location>
        <begin position="34"/>
        <end position="52"/>
    </location>
</feature>